<dbReference type="Proteomes" id="UP000423609">
    <property type="component" value="Segment"/>
</dbReference>
<feature type="compositionally biased region" description="Basic and acidic residues" evidence="1">
    <location>
        <begin position="266"/>
        <end position="286"/>
    </location>
</feature>
<feature type="region of interest" description="Disordered" evidence="1">
    <location>
        <begin position="368"/>
        <end position="414"/>
    </location>
</feature>
<name>A0A649VCU4_9CAUD</name>
<proteinExistence type="predicted"/>
<evidence type="ECO:0000313" key="3">
    <source>
        <dbReference type="Proteomes" id="UP000423609"/>
    </source>
</evidence>
<organism evidence="2 3">
    <name type="scientific">Mycobacterium phage Indlulamithi</name>
    <dbReference type="NCBI Taxonomy" id="2656582"/>
    <lineage>
        <taxon>Viruses</taxon>
        <taxon>Duplodnaviria</taxon>
        <taxon>Heunggongvirae</taxon>
        <taxon>Uroviricota</taxon>
        <taxon>Caudoviricetes</taxon>
        <taxon>Indlulamithivirus</taxon>
        <taxon>Indlulamithivirus indlulamithi</taxon>
    </lineage>
</organism>
<feature type="region of interest" description="Disordered" evidence="1">
    <location>
        <begin position="256"/>
        <end position="316"/>
    </location>
</feature>
<dbReference type="KEGG" id="vg:55624546"/>
<evidence type="ECO:0000313" key="2">
    <source>
        <dbReference type="EMBL" id="QGJ90147.1"/>
    </source>
</evidence>
<sequence>MSAPVKFVGNPTGPMKFIKELGREVPTFVEKPGGKTKALRHHVPLECRGDYRPSDLANFDPEFNYRTDPFGRVLCYAYTKAGERCSKRAVNRYPRCDIHGGRIHPLDKIAPKSGADQAVSRYQLFKAGQIGVDDLDDEELATCGFRASDGRIYKPRNVPREMAQAFTKAIYERAQEQLRALTVDAVQTLGDIMKNKSVEPDVRLKSALSIIERNLGKTPQAVVLSTEKPFEEIFDDIEHGSREDYRRSKAIESERIIEAEIVPDPGRNRPDFADADESRSGSDGTDRGSVGGEQDSVQGSDAGQSDADESAGGFVNPRMYERNEAVLAQVVERKPFEYDLSDHSEDVKKATQKRYVARALGEDIIEGTGPYETEEIPLPDGGRIIKNVDPERPKPKSDKDSRAKSRKRFTLDDF</sequence>
<feature type="compositionally biased region" description="Basic and acidic residues" evidence="1">
    <location>
        <begin position="386"/>
        <end position="414"/>
    </location>
</feature>
<dbReference type="GeneID" id="55624546"/>
<evidence type="ECO:0000256" key="1">
    <source>
        <dbReference type="SAM" id="MobiDB-lite"/>
    </source>
</evidence>
<dbReference type="EMBL" id="MN585993">
    <property type="protein sequence ID" value="QGJ90147.1"/>
    <property type="molecule type" value="Genomic_DNA"/>
</dbReference>
<accession>A0A649VCU4</accession>
<dbReference type="RefSeq" id="YP_009853861.1">
    <property type="nucleotide sequence ID" value="NC_048824.1"/>
</dbReference>
<protein>
    <submittedName>
        <fullName evidence="2">Uncharacterized protein</fullName>
    </submittedName>
</protein>
<gene>
    <name evidence="2" type="primary">110</name>
    <name evidence="2" type="ORF">PBI_INDLULAMITHI_110</name>
</gene>
<keyword evidence="3" id="KW-1185">Reference proteome</keyword>
<reference evidence="2 3" key="1">
    <citation type="submission" date="2019-10" db="EMBL/GenBank/DDBJ databases">
        <authorList>
            <person name="Garlena R.A."/>
            <person name="Russell D.A."/>
            <person name="Pope W.H."/>
            <person name="Jacobs-Sera D."/>
            <person name="Hatfull G.F."/>
        </authorList>
    </citation>
    <scope>NUCLEOTIDE SEQUENCE [LARGE SCALE GENOMIC DNA]</scope>
</reference>